<feature type="compositionally biased region" description="Polar residues" evidence="1">
    <location>
        <begin position="256"/>
        <end position="268"/>
    </location>
</feature>
<feature type="compositionally biased region" description="Basic and acidic residues" evidence="1">
    <location>
        <begin position="172"/>
        <end position="194"/>
    </location>
</feature>
<evidence type="ECO:0000313" key="2">
    <source>
        <dbReference type="EMBL" id="PIC48354.1"/>
    </source>
</evidence>
<dbReference type="AlphaFoldDB" id="A0A2G5V973"/>
<feature type="region of interest" description="Disordered" evidence="1">
    <location>
        <begin position="403"/>
        <end position="446"/>
    </location>
</feature>
<feature type="compositionally biased region" description="Polar residues" evidence="1">
    <location>
        <begin position="425"/>
        <end position="435"/>
    </location>
</feature>
<comment type="caution">
    <text evidence="2">The sequence shown here is derived from an EMBL/GenBank/DDBJ whole genome shotgun (WGS) entry which is preliminary data.</text>
</comment>
<dbReference type="Proteomes" id="UP000230233">
    <property type="component" value="Chromosome II"/>
</dbReference>
<keyword evidence="3" id="KW-1185">Reference proteome</keyword>
<feature type="compositionally biased region" description="Basic and acidic residues" evidence="1">
    <location>
        <begin position="75"/>
        <end position="88"/>
    </location>
</feature>
<feature type="compositionally biased region" description="Basic residues" evidence="1">
    <location>
        <begin position="195"/>
        <end position="205"/>
    </location>
</feature>
<sequence length="446" mass="49476">MKDPNNSSPDLRPHEPDSPGLVYPMTYLEDQCFELAQWYHVRRDLAIPPHMGEFHASNLQQLSRSSLQRIVPESPVERQNQEYLEELHPTLANDSSPSDVDDVGSKIAQDSDRQDSSGPAESIRARRSSDASSGTSSRKRNSRPEPRKRNAEQPFYPLPWLFPESEPSDSESDVRDGKYSPESEKKRRRNETDRKRRQRIKKQRNCKPPDSLECPQSTTVAIHENAPVNLPESPKPTYPLIDFIFPPLENGNALQSRLGQERTTQQDAIPSDAANSEPAPNTPISPNSSPTSDPDSFQTAAESLPPQGSTIPFLPPLPAHGCGFPYGAFPMMNAPFGMFPFAPQGPTVPFPPPPSTYGFPYPPYGTFPMMLGPFGMLPFAYPSTMTTNYPSYSFPVPPAPGCIPQVPAAPQPAQNPPVPRRNETEVPTQAPFNQETSRKRKQAPTP</sequence>
<feature type="region of interest" description="Disordered" evidence="1">
    <location>
        <begin position="1"/>
        <end position="22"/>
    </location>
</feature>
<evidence type="ECO:0000256" key="1">
    <source>
        <dbReference type="SAM" id="MobiDB-lite"/>
    </source>
</evidence>
<feature type="compositionally biased region" description="Polar residues" evidence="1">
    <location>
        <begin position="297"/>
        <end position="310"/>
    </location>
</feature>
<dbReference type="OrthoDB" id="10612912at2759"/>
<feature type="compositionally biased region" description="Pro residues" evidence="1">
    <location>
        <begin position="403"/>
        <end position="419"/>
    </location>
</feature>
<gene>
    <name evidence="2" type="primary">Cnig_chr_II.g7359</name>
    <name evidence="2" type="ORF">B9Z55_007359</name>
</gene>
<feature type="region of interest" description="Disordered" evidence="1">
    <location>
        <begin position="70"/>
        <end position="218"/>
    </location>
</feature>
<reference evidence="3" key="1">
    <citation type="submission" date="2017-10" db="EMBL/GenBank/DDBJ databases">
        <title>Rapid genome shrinkage in a self-fertile nematode reveals novel sperm competition proteins.</title>
        <authorList>
            <person name="Yin D."/>
            <person name="Schwarz E.M."/>
            <person name="Thomas C.G."/>
            <person name="Felde R.L."/>
            <person name="Korf I.F."/>
            <person name="Cutter A.D."/>
            <person name="Schartner C.M."/>
            <person name="Ralston E.J."/>
            <person name="Meyer B.J."/>
            <person name="Haag E.S."/>
        </authorList>
    </citation>
    <scope>NUCLEOTIDE SEQUENCE [LARGE SCALE GENOMIC DNA]</scope>
    <source>
        <strain evidence="3">JU1422</strain>
    </source>
</reference>
<feature type="region of interest" description="Disordered" evidence="1">
    <location>
        <begin position="256"/>
        <end position="312"/>
    </location>
</feature>
<feature type="compositionally biased region" description="Basic and acidic residues" evidence="1">
    <location>
        <begin position="142"/>
        <end position="151"/>
    </location>
</feature>
<dbReference type="EMBL" id="PDUG01000002">
    <property type="protein sequence ID" value="PIC48354.1"/>
    <property type="molecule type" value="Genomic_DNA"/>
</dbReference>
<accession>A0A2G5V973</accession>
<organism evidence="2 3">
    <name type="scientific">Caenorhabditis nigoni</name>
    <dbReference type="NCBI Taxonomy" id="1611254"/>
    <lineage>
        <taxon>Eukaryota</taxon>
        <taxon>Metazoa</taxon>
        <taxon>Ecdysozoa</taxon>
        <taxon>Nematoda</taxon>
        <taxon>Chromadorea</taxon>
        <taxon>Rhabditida</taxon>
        <taxon>Rhabditina</taxon>
        <taxon>Rhabditomorpha</taxon>
        <taxon>Rhabditoidea</taxon>
        <taxon>Rhabditidae</taxon>
        <taxon>Peloderinae</taxon>
        <taxon>Caenorhabditis</taxon>
    </lineage>
</organism>
<proteinExistence type="predicted"/>
<protein>
    <submittedName>
        <fullName evidence="2">Uncharacterized protein</fullName>
    </submittedName>
</protein>
<name>A0A2G5V973_9PELO</name>
<evidence type="ECO:0000313" key="3">
    <source>
        <dbReference type="Proteomes" id="UP000230233"/>
    </source>
</evidence>
<feature type="compositionally biased region" description="Low complexity" evidence="1">
    <location>
        <begin position="282"/>
        <end position="296"/>
    </location>
</feature>